<accession>A0A9W6G0F7</accession>
<dbReference type="EMBL" id="BSDS01000001">
    <property type="protein sequence ID" value="GLI38170.1"/>
    <property type="molecule type" value="Genomic_DNA"/>
</dbReference>
<feature type="signal peptide" evidence="1">
    <location>
        <begin position="1"/>
        <end position="20"/>
    </location>
</feature>
<organism evidence="2 3">
    <name type="scientific">Geobacter hydrogenophilus</name>
    <dbReference type="NCBI Taxonomy" id="40983"/>
    <lineage>
        <taxon>Bacteria</taxon>
        <taxon>Pseudomonadati</taxon>
        <taxon>Thermodesulfobacteriota</taxon>
        <taxon>Desulfuromonadia</taxon>
        <taxon>Geobacterales</taxon>
        <taxon>Geobacteraceae</taxon>
        <taxon>Geobacter</taxon>
    </lineage>
</organism>
<dbReference type="PROSITE" id="PS51257">
    <property type="entry name" value="PROKAR_LIPOPROTEIN"/>
    <property type="match status" value="1"/>
</dbReference>
<feature type="chain" id="PRO_5040967623" evidence="1">
    <location>
        <begin position="21"/>
        <end position="111"/>
    </location>
</feature>
<comment type="caution">
    <text evidence="2">The sequence shown here is derived from an EMBL/GenBank/DDBJ whole genome shotgun (WGS) entry which is preliminary data.</text>
</comment>
<evidence type="ECO:0000313" key="3">
    <source>
        <dbReference type="Proteomes" id="UP001144352"/>
    </source>
</evidence>
<dbReference type="RefSeq" id="WP_214186079.1">
    <property type="nucleotide sequence ID" value="NZ_BSDS01000001.1"/>
</dbReference>
<protein>
    <submittedName>
        <fullName evidence="2">Cytochrome c</fullName>
    </submittedName>
</protein>
<keyword evidence="1" id="KW-0732">Signal</keyword>
<reference evidence="2" key="1">
    <citation type="submission" date="2022-12" db="EMBL/GenBank/DDBJ databases">
        <title>Reference genome sequencing for broad-spectrum identification of bacterial and archaeal isolates by mass spectrometry.</title>
        <authorList>
            <person name="Sekiguchi Y."/>
            <person name="Tourlousse D.M."/>
        </authorList>
    </citation>
    <scope>NUCLEOTIDE SEQUENCE</scope>
    <source>
        <strain evidence="2">H2</strain>
    </source>
</reference>
<dbReference type="Proteomes" id="UP001144352">
    <property type="component" value="Unassembled WGS sequence"/>
</dbReference>
<evidence type="ECO:0000313" key="2">
    <source>
        <dbReference type="EMBL" id="GLI38170.1"/>
    </source>
</evidence>
<gene>
    <name evidence="2" type="ORF">GHYDROH2_16710</name>
</gene>
<evidence type="ECO:0000256" key="1">
    <source>
        <dbReference type="SAM" id="SignalP"/>
    </source>
</evidence>
<sequence>MRTAPLLFVALAAVLTTGCAMLTSWKSIPPPGGCDQCHTIPISANWQVAYQPAILSDERDRPYFQTEGYTMPQPAKPSSPLDIRKVDELPCFECHKSPTPAHKGRIGKFHH</sequence>
<proteinExistence type="predicted"/>
<dbReference type="AlphaFoldDB" id="A0A9W6G0F7"/>
<name>A0A9W6G0F7_9BACT</name>
<keyword evidence="3" id="KW-1185">Reference proteome</keyword>